<dbReference type="InterPro" id="IPR002035">
    <property type="entry name" value="VWF_A"/>
</dbReference>
<evidence type="ECO:0000313" key="2">
    <source>
        <dbReference type="EMBL" id="EMI52933.1"/>
    </source>
</evidence>
<dbReference type="EMBL" id="ANOH01000399">
    <property type="protein sequence ID" value="EMI52933.1"/>
    <property type="molecule type" value="Genomic_DNA"/>
</dbReference>
<sequence length="292" mass="31724">MAIAIVVWWFYQRASDPFHQWQKVITPDLLDAVTVNQDPTRQWRSIALLMFWCLAAIAIAGPTWRPEPSPFADDPVPVMLLLKSGESMNESDLSPNRMERARLKVVDFANARKGQPLGLIAYAGSAHLVLPPTRDTGVVATMASEISPEIMPTPGDRLGSALQLAAKTLGDGGGSIVVVTDTIPTGENSQYESFVSENRASIEILGIAREGTPESNDLSKAASALRADVTLITADSTDVEGIVRRVADTPIAVSVDGEGTRWAEMGWWLVPVIAVGMLTVFRREEQQQEQTT</sequence>
<comment type="caution">
    <text evidence="2">The sequence shown here is derived from an EMBL/GenBank/DDBJ whole genome shotgun (WGS) entry which is preliminary data.</text>
</comment>
<feature type="domain" description="VWFA" evidence="1">
    <location>
        <begin position="75"/>
        <end position="237"/>
    </location>
</feature>
<dbReference type="PATRIC" id="fig|1263870.3.peg.5998"/>
<dbReference type="Pfam" id="PF13519">
    <property type="entry name" value="VWA_2"/>
    <property type="match status" value="1"/>
</dbReference>
<dbReference type="SMART" id="SM00327">
    <property type="entry name" value="VWA"/>
    <property type="match status" value="1"/>
</dbReference>
<dbReference type="PANTHER" id="PTHR22550">
    <property type="entry name" value="SPORE GERMINATION PROTEIN"/>
    <property type="match status" value="1"/>
</dbReference>
<gene>
    <name evidence="2" type="ORF">RSSM_05660</name>
</gene>
<dbReference type="PANTHER" id="PTHR22550:SF14">
    <property type="entry name" value="VWFA DOMAIN-CONTAINING PROTEIN"/>
    <property type="match status" value="1"/>
</dbReference>
<evidence type="ECO:0000313" key="3">
    <source>
        <dbReference type="Proteomes" id="UP000011885"/>
    </source>
</evidence>
<reference evidence="2 3" key="1">
    <citation type="journal article" date="2013" name="Mar. Genomics">
        <title>Expression of sulfatases in Rhodopirellula baltica and the diversity of sulfatases in the genus Rhodopirellula.</title>
        <authorList>
            <person name="Wegner C.E."/>
            <person name="Richter-Heitmann T."/>
            <person name="Klindworth A."/>
            <person name="Klockow C."/>
            <person name="Richter M."/>
            <person name="Achstetter T."/>
            <person name="Glockner F.O."/>
            <person name="Harder J."/>
        </authorList>
    </citation>
    <scope>NUCLEOTIDE SEQUENCE [LARGE SCALE GENOMIC DNA]</scope>
    <source>
        <strain evidence="2 3">SM41</strain>
    </source>
</reference>
<evidence type="ECO:0000259" key="1">
    <source>
        <dbReference type="SMART" id="SM00327"/>
    </source>
</evidence>
<name>M5UA87_9BACT</name>
<organism evidence="2 3">
    <name type="scientific">Rhodopirellula sallentina SM41</name>
    <dbReference type="NCBI Taxonomy" id="1263870"/>
    <lineage>
        <taxon>Bacteria</taxon>
        <taxon>Pseudomonadati</taxon>
        <taxon>Planctomycetota</taxon>
        <taxon>Planctomycetia</taxon>
        <taxon>Pirellulales</taxon>
        <taxon>Pirellulaceae</taxon>
        <taxon>Rhodopirellula</taxon>
    </lineage>
</organism>
<dbReference type="InterPro" id="IPR050768">
    <property type="entry name" value="UPF0353/GerABKA_families"/>
</dbReference>
<keyword evidence="3" id="KW-1185">Reference proteome</keyword>
<protein>
    <submittedName>
        <fullName evidence="2">Transporter</fullName>
    </submittedName>
</protein>
<dbReference type="Proteomes" id="UP000011885">
    <property type="component" value="Unassembled WGS sequence"/>
</dbReference>
<dbReference type="Gene3D" id="3.40.50.410">
    <property type="entry name" value="von Willebrand factor, type A domain"/>
    <property type="match status" value="1"/>
</dbReference>
<dbReference type="SUPFAM" id="SSF53300">
    <property type="entry name" value="vWA-like"/>
    <property type="match status" value="1"/>
</dbReference>
<proteinExistence type="predicted"/>
<dbReference type="AlphaFoldDB" id="M5UA87"/>
<dbReference type="InterPro" id="IPR036465">
    <property type="entry name" value="vWFA_dom_sf"/>
</dbReference>
<accession>M5UA87</accession>